<name>A0ABM6M5D4_9SPHN</name>
<dbReference type="InterPro" id="IPR029058">
    <property type="entry name" value="AB_hydrolase_fold"/>
</dbReference>
<protein>
    <recommendedName>
        <fullName evidence="3">Alpha/beta hydrolase</fullName>
    </recommendedName>
</protein>
<dbReference type="Pfam" id="PF03583">
    <property type="entry name" value="LIP"/>
    <property type="match status" value="1"/>
</dbReference>
<dbReference type="EMBL" id="CP020083">
    <property type="protein sequence ID" value="ASR51148.1"/>
    <property type="molecule type" value="Genomic_DNA"/>
</dbReference>
<evidence type="ECO:0000313" key="2">
    <source>
        <dbReference type="Proteomes" id="UP000258016"/>
    </source>
</evidence>
<organism evidence="1 2">
    <name type="scientific">Blastomonas fulva</name>
    <dbReference type="NCBI Taxonomy" id="1550728"/>
    <lineage>
        <taxon>Bacteria</taxon>
        <taxon>Pseudomonadati</taxon>
        <taxon>Pseudomonadota</taxon>
        <taxon>Alphaproteobacteria</taxon>
        <taxon>Sphingomonadales</taxon>
        <taxon>Sphingomonadaceae</taxon>
        <taxon>Blastomonas</taxon>
    </lineage>
</organism>
<proteinExistence type="predicted"/>
<evidence type="ECO:0000313" key="1">
    <source>
        <dbReference type="EMBL" id="ASR51148.1"/>
    </source>
</evidence>
<dbReference type="Gene3D" id="3.40.50.1820">
    <property type="entry name" value="alpha/beta hydrolase"/>
    <property type="match status" value="2"/>
</dbReference>
<dbReference type="Proteomes" id="UP000258016">
    <property type="component" value="Chromosome"/>
</dbReference>
<sequence>MCSRTRPRCSRRCGTRKPDQRRSALIRRAMARSGTVSSLRNARRDVPAASGLRRCRLSRTRPRWIRNLLFAGACLGLANPLAAQSRMPPADPQLGDGGTGAFYQWDGDVPTGAPRIVRREAMAPDKALAQAGSSERVLYTSRGGPDGTRSIVVSGGVYLPRGLPPRGGWPVIAWAHGTVGFPDICAPSFNGWSARDTAYLNTWLQQGYAVVASDYEGLGTNGAHPYMMSRSEGQGVLDAVLAARKRYPLSRNVVLVGQSQGAHAATNAALMQSGVARTLRLRGVVLTGWPGSMEMSALDMQKFDGWAALYMRFLPTYAFLDAAVRPQAMLTPAGQALYERFRSTCGSDAMRQFMVDRPVAGTLFSKDPSPLEANAQPYRAYPPLRFSVPVFVGIGLSDEQTAPRQAFDAARKACAMGSNVAIHLYPGQGHGATVAKSQEDSLSWVHHVFEGRVPKGNCDEAVFPSAATP</sequence>
<gene>
    <name evidence="1" type="ORF">B5J99_06420</name>
</gene>
<dbReference type="PIRSF" id="PIRSF029171">
    <property type="entry name" value="Esterase_LipA"/>
    <property type="match status" value="1"/>
</dbReference>
<dbReference type="PANTHER" id="PTHR34853:SF1">
    <property type="entry name" value="LIPASE 5"/>
    <property type="match status" value="1"/>
</dbReference>
<keyword evidence="2" id="KW-1185">Reference proteome</keyword>
<dbReference type="PANTHER" id="PTHR34853">
    <property type="match status" value="1"/>
</dbReference>
<reference evidence="1 2" key="1">
    <citation type="submission" date="2017-03" db="EMBL/GenBank/DDBJ databases">
        <title>Complete genome sequence of Blastomonas fulva degrading microcsystin LR.</title>
        <authorList>
            <person name="Lee H.-g."/>
            <person name="Jin L."/>
            <person name="oh H.-M."/>
        </authorList>
    </citation>
    <scope>NUCLEOTIDE SEQUENCE [LARGE SCALE GENOMIC DNA]</scope>
    <source>
        <strain evidence="1 2">T2</strain>
    </source>
</reference>
<accession>A0ABM6M5D4</accession>
<evidence type="ECO:0008006" key="3">
    <source>
        <dbReference type="Google" id="ProtNLM"/>
    </source>
</evidence>
<dbReference type="SUPFAM" id="SSF53474">
    <property type="entry name" value="alpha/beta-Hydrolases"/>
    <property type="match status" value="1"/>
</dbReference>
<dbReference type="InterPro" id="IPR005152">
    <property type="entry name" value="Lipase_secreted"/>
</dbReference>